<dbReference type="EMBL" id="KN847041">
    <property type="protein sequence ID" value="KIW32248.1"/>
    <property type="molecule type" value="Genomic_DNA"/>
</dbReference>
<evidence type="ECO:0000313" key="5">
    <source>
        <dbReference type="EMBL" id="KIW32248.1"/>
    </source>
</evidence>
<sequence>MENKAVWLQGPGKEPWVSSAPVPEPGPGELLLRIKGVAVQPGEWKIQAGLIPVPLTYPTIIGRKLQFSCSGVVEKVGSGITRFAPGDRVATNTTGVLKNDSRFGAYQRFALTPQVLTSKIGNTSFDVAASLSTAYSSMSALFIHLNLERPPSKGQAAPRAEKVLIWGISSSFGALAAQLAQQAGYEVVGVAAGRHSELARSFGLDHFVDRKSSSVVQELTALGPYKAVFAGQDSAEDQVKMGQVLAAHGGGRILSAAGIQPGVVFPAGVSGFFQQYLDDFLDPQNKDFVEWVWWDYLEAAITDGRLKSVPLEVMEGLSHTTEAWDLLRHHKVGGKRIIIVPESE</sequence>
<dbReference type="STRING" id="569365.A0A0D2CLY3"/>
<comment type="similarity">
    <text evidence="1">Belongs to the zinc-containing alcohol dehydrogenase family.</text>
</comment>
<dbReference type="GO" id="GO:0016651">
    <property type="term" value="F:oxidoreductase activity, acting on NAD(P)H"/>
    <property type="evidence" value="ECO:0007669"/>
    <property type="project" value="InterPro"/>
</dbReference>
<dbReference type="CDD" id="cd08249">
    <property type="entry name" value="enoyl_reductase_like"/>
    <property type="match status" value="1"/>
</dbReference>
<feature type="domain" description="Enoyl reductase (ER)" evidence="4">
    <location>
        <begin position="10"/>
        <end position="338"/>
    </location>
</feature>
<reference evidence="5 6" key="1">
    <citation type="submission" date="2015-01" db="EMBL/GenBank/DDBJ databases">
        <title>The Genome Sequence of Cladophialophora immunda CBS83496.</title>
        <authorList>
            <consortium name="The Broad Institute Genomics Platform"/>
            <person name="Cuomo C."/>
            <person name="de Hoog S."/>
            <person name="Gorbushina A."/>
            <person name="Stielow B."/>
            <person name="Teixiera M."/>
            <person name="Abouelleil A."/>
            <person name="Chapman S.B."/>
            <person name="Priest M."/>
            <person name="Young S.K."/>
            <person name="Wortman J."/>
            <person name="Nusbaum C."/>
            <person name="Birren B."/>
        </authorList>
    </citation>
    <scope>NUCLEOTIDE SEQUENCE [LARGE SCALE GENOMIC DNA]</scope>
    <source>
        <strain evidence="5 6">CBS 83496</strain>
    </source>
</reference>
<evidence type="ECO:0000256" key="2">
    <source>
        <dbReference type="ARBA" id="ARBA00023002"/>
    </source>
</evidence>
<dbReference type="Proteomes" id="UP000054466">
    <property type="component" value="Unassembled WGS sequence"/>
</dbReference>
<proteinExistence type="inferred from homology"/>
<dbReference type="PANTHER" id="PTHR45348">
    <property type="entry name" value="HYPOTHETICAL OXIDOREDUCTASE (EUROFUNG)"/>
    <property type="match status" value="1"/>
</dbReference>
<dbReference type="SUPFAM" id="SSF50129">
    <property type="entry name" value="GroES-like"/>
    <property type="match status" value="1"/>
</dbReference>
<evidence type="ECO:0000256" key="3">
    <source>
        <dbReference type="SAM" id="MobiDB-lite"/>
    </source>
</evidence>
<dbReference type="InterPro" id="IPR047122">
    <property type="entry name" value="Trans-enoyl_RdTase-like"/>
</dbReference>
<feature type="region of interest" description="Disordered" evidence="3">
    <location>
        <begin position="1"/>
        <end position="22"/>
    </location>
</feature>
<keyword evidence="2" id="KW-0560">Oxidoreductase</keyword>
<dbReference type="InterPro" id="IPR036291">
    <property type="entry name" value="NAD(P)-bd_dom_sf"/>
</dbReference>
<dbReference type="Gene3D" id="3.90.180.10">
    <property type="entry name" value="Medium-chain alcohol dehydrogenases, catalytic domain"/>
    <property type="match status" value="1"/>
</dbReference>
<dbReference type="SMART" id="SM00829">
    <property type="entry name" value="PKS_ER"/>
    <property type="match status" value="1"/>
</dbReference>
<evidence type="ECO:0000313" key="6">
    <source>
        <dbReference type="Proteomes" id="UP000054466"/>
    </source>
</evidence>
<keyword evidence="6" id="KW-1185">Reference proteome</keyword>
<dbReference type="InterPro" id="IPR020843">
    <property type="entry name" value="ER"/>
</dbReference>
<dbReference type="RefSeq" id="XP_016252464.1">
    <property type="nucleotide sequence ID" value="XM_016390562.1"/>
</dbReference>
<dbReference type="Gene3D" id="3.40.50.720">
    <property type="entry name" value="NAD(P)-binding Rossmann-like Domain"/>
    <property type="match status" value="1"/>
</dbReference>
<evidence type="ECO:0000259" key="4">
    <source>
        <dbReference type="SMART" id="SM00829"/>
    </source>
</evidence>
<accession>A0A0D2CLY3</accession>
<dbReference type="OrthoDB" id="3509362at2759"/>
<dbReference type="AlphaFoldDB" id="A0A0D2CLY3"/>
<dbReference type="HOGENOM" id="CLU_026673_16_5_1"/>
<gene>
    <name evidence="5" type="ORF">PV07_03808</name>
</gene>
<dbReference type="Pfam" id="PF08240">
    <property type="entry name" value="ADH_N"/>
    <property type="match status" value="1"/>
</dbReference>
<dbReference type="InterPro" id="IPR011032">
    <property type="entry name" value="GroES-like_sf"/>
</dbReference>
<dbReference type="VEuPathDB" id="FungiDB:PV07_03808"/>
<dbReference type="PANTHER" id="PTHR45348:SF2">
    <property type="entry name" value="ZINC-TYPE ALCOHOL DEHYDROGENASE-LIKE PROTEIN C2E1P3.01"/>
    <property type="match status" value="1"/>
</dbReference>
<organism evidence="5 6">
    <name type="scientific">Cladophialophora immunda</name>
    <dbReference type="NCBI Taxonomy" id="569365"/>
    <lineage>
        <taxon>Eukaryota</taxon>
        <taxon>Fungi</taxon>
        <taxon>Dikarya</taxon>
        <taxon>Ascomycota</taxon>
        <taxon>Pezizomycotina</taxon>
        <taxon>Eurotiomycetes</taxon>
        <taxon>Chaetothyriomycetidae</taxon>
        <taxon>Chaetothyriales</taxon>
        <taxon>Herpotrichiellaceae</taxon>
        <taxon>Cladophialophora</taxon>
    </lineage>
</organism>
<dbReference type="GeneID" id="27343002"/>
<dbReference type="SUPFAM" id="SSF51735">
    <property type="entry name" value="NAD(P)-binding Rossmann-fold domains"/>
    <property type="match status" value="1"/>
</dbReference>
<protein>
    <recommendedName>
        <fullName evidence="4">Enoyl reductase (ER) domain-containing protein</fullName>
    </recommendedName>
</protein>
<name>A0A0D2CLY3_9EURO</name>
<evidence type="ECO:0000256" key="1">
    <source>
        <dbReference type="ARBA" id="ARBA00008072"/>
    </source>
</evidence>
<dbReference type="InterPro" id="IPR013154">
    <property type="entry name" value="ADH-like_N"/>
</dbReference>